<evidence type="ECO:0000256" key="11">
    <source>
        <dbReference type="ARBA" id="ARBA00022989"/>
    </source>
</evidence>
<evidence type="ECO:0000256" key="5">
    <source>
        <dbReference type="ARBA" id="ARBA00012019"/>
    </source>
</evidence>
<evidence type="ECO:0000256" key="12">
    <source>
        <dbReference type="ARBA" id="ARBA00023002"/>
    </source>
</evidence>
<dbReference type="PANTHER" id="PTHR19353">
    <property type="entry name" value="FATTY ACID DESATURASE 2"/>
    <property type="match status" value="1"/>
</dbReference>
<evidence type="ECO:0000256" key="4">
    <source>
        <dbReference type="ARBA" id="ARBA00009295"/>
    </source>
</evidence>
<dbReference type="OrthoDB" id="260091at2759"/>
<feature type="transmembrane region" description="Helical" evidence="16">
    <location>
        <begin position="189"/>
        <end position="208"/>
    </location>
</feature>
<name>A0A8H6X4N3_9AGAR</name>
<evidence type="ECO:0000256" key="9">
    <source>
        <dbReference type="ARBA" id="ARBA00022723"/>
    </source>
</evidence>
<gene>
    <name evidence="18" type="ORF">MVEN_02270200</name>
</gene>
<evidence type="ECO:0000256" key="1">
    <source>
        <dbReference type="ARBA" id="ARBA00004141"/>
    </source>
</evidence>
<comment type="pathway">
    <text evidence="2">Lipid metabolism; sphingolipid metabolism.</text>
</comment>
<dbReference type="InterPro" id="IPR005804">
    <property type="entry name" value="FA_desaturase_dom"/>
</dbReference>
<evidence type="ECO:0000256" key="6">
    <source>
        <dbReference type="ARBA" id="ARBA00016939"/>
    </source>
</evidence>
<dbReference type="GO" id="GO:0006665">
    <property type="term" value="P:sphingolipid metabolic process"/>
    <property type="evidence" value="ECO:0007669"/>
    <property type="project" value="UniProtKB-UniPathway"/>
</dbReference>
<evidence type="ECO:0000313" key="18">
    <source>
        <dbReference type="EMBL" id="KAF7334410.1"/>
    </source>
</evidence>
<dbReference type="GO" id="GO:0016020">
    <property type="term" value="C:membrane"/>
    <property type="evidence" value="ECO:0007669"/>
    <property type="project" value="UniProtKB-SubCell"/>
</dbReference>
<evidence type="ECO:0000256" key="2">
    <source>
        <dbReference type="ARBA" id="ARBA00004760"/>
    </source>
</evidence>
<feature type="transmembrane region" description="Helical" evidence="16">
    <location>
        <begin position="345"/>
        <end position="362"/>
    </location>
</feature>
<evidence type="ECO:0000256" key="14">
    <source>
        <dbReference type="ARBA" id="ARBA00023098"/>
    </source>
</evidence>
<dbReference type="AlphaFoldDB" id="A0A8H6X4N3"/>
<dbReference type="InterPro" id="IPR001199">
    <property type="entry name" value="Cyt_B5-like_heme/steroid-bd"/>
</dbReference>
<dbReference type="SUPFAM" id="SSF55856">
    <property type="entry name" value="Cytochrome b5-like heme/steroid binding domain"/>
    <property type="match status" value="1"/>
</dbReference>
<evidence type="ECO:0000256" key="7">
    <source>
        <dbReference type="ARBA" id="ARBA00022617"/>
    </source>
</evidence>
<evidence type="ECO:0000256" key="3">
    <source>
        <dbReference type="ARBA" id="ARBA00004991"/>
    </source>
</evidence>
<dbReference type="PANTHER" id="PTHR19353:SF30">
    <property type="entry name" value="DELTA 8-(E)-SPHINGOLIPID DESATURASE"/>
    <property type="match status" value="1"/>
</dbReference>
<keyword evidence="8 16" id="KW-0812">Transmembrane</keyword>
<evidence type="ECO:0000256" key="15">
    <source>
        <dbReference type="ARBA" id="ARBA00023136"/>
    </source>
</evidence>
<dbReference type="Pfam" id="PF00173">
    <property type="entry name" value="Cyt-b5"/>
    <property type="match status" value="1"/>
</dbReference>
<dbReference type="Gene3D" id="3.10.120.10">
    <property type="entry name" value="Cytochrome b5-like heme/steroid binding domain"/>
    <property type="match status" value="1"/>
</dbReference>
<feature type="transmembrane region" description="Helical" evidence="16">
    <location>
        <begin position="310"/>
        <end position="330"/>
    </location>
</feature>
<accession>A0A8H6X4N3</accession>
<evidence type="ECO:0000259" key="17">
    <source>
        <dbReference type="PROSITE" id="PS50255"/>
    </source>
</evidence>
<reference evidence="18" key="1">
    <citation type="submission" date="2020-05" db="EMBL/GenBank/DDBJ databases">
        <title>Mycena genomes resolve the evolution of fungal bioluminescence.</title>
        <authorList>
            <person name="Tsai I.J."/>
        </authorList>
    </citation>
    <scope>NUCLEOTIDE SEQUENCE</scope>
    <source>
        <strain evidence="18">CCC161011</strain>
    </source>
</reference>
<evidence type="ECO:0000256" key="16">
    <source>
        <dbReference type="SAM" id="Phobius"/>
    </source>
</evidence>
<organism evidence="18 19">
    <name type="scientific">Mycena venus</name>
    <dbReference type="NCBI Taxonomy" id="2733690"/>
    <lineage>
        <taxon>Eukaryota</taxon>
        <taxon>Fungi</taxon>
        <taxon>Dikarya</taxon>
        <taxon>Basidiomycota</taxon>
        <taxon>Agaricomycotina</taxon>
        <taxon>Agaricomycetes</taxon>
        <taxon>Agaricomycetidae</taxon>
        <taxon>Agaricales</taxon>
        <taxon>Marasmiineae</taxon>
        <taxon>Mycenaceae</taxon>
        <taxon>Mycena</taxon>
    </lineage>
</organism>
<keyword evidence="12" id="KW-0560">Oxidoreductase</keyword>
<evidence type="ECO:0000256" key="13">
    <source>
        <dbReference type="ARBA" id="ARBA00023004"/>
    </source>
</evidence>
<keyword evidence="13" id="KW-0408">Iron</keyword>
<dbReference type="UniPathway" id="UPA00222"/>
<comment type="similarity">
    <text evidence="4">Belongs to the fatty acid desaturase type 1 family.</text>
</comment>
<feature type="transmembrane region" description="Helical" evidence="16">
    <location>
        <begin position="270"/>
        <end position="289"/>
    </location>
</feature>
<keyword evidence="10" id="KW-0746">Sphingolipid metabolism</keyword>
<dbReference type="GO" id="GO:0016717">
    <property type="term" value="F:oxidoreductase activity, acting on paired donors, with oxidation of a pair of donors resulting in the reduction of molecular oxygen to two molecules of water"/>
    <property type="evidence" value="ECO:0007669"/>
    <property type="project" value="TreeGrafter"/>
</dbReference>
<evidence type="ECO:0000256" key="10">
    <source>
        <dbReference type="ARBA" id="ARBA00022919"/>
    </source>
</evidence>
<dbReference type="EC" id="1.14.19.18" evidence="5"/>
<keyword evidence="14" id="KW-0443">Lipid metabolism</keyword>
<keyword evidence="9" id="KW-0479">Metal-binding</keyword>
<comment type="subcellular location">
    <subcellularLocation>
        <location evidence="1">Membrane</location>
        <topology evidence="1">Multi-pass membrane protein</topology>
    </subcellularLocation>
</comment>
<dbReference type="Pfam" id="PF00487">
    <property type="entry name" value="FA_desaturase"/>
    <property type="match status" value="1"/>
</dbReference>
<comment type="caution">
    <text evidence="18">The sequence shown here is derived from an EMBL/GenBank/DDBJ whole genome shotgun (WGS) entry which is preliminary data.</text>
</comment>
<keyword evidence="15 16" id="KW-0472">Membrane</keyword>
<dbReference type="PIRSF" id="PIRSF015921">
    <property type="entry name" value="FA_sphinglp_des"/>
    <property type="match status" value="1"/>
</dbReference>
<dbReference type="CDD" id="cd03506">
    <property type="entry name" value="Delta6-FADS-like"/>
    <property type="match status" value="1"/>
</dbReference>
<keyword evidence="19" id="KW-1185">Reference proteome</keyword>
<evidence type="ECO:0000256" key="8">
    <source>
        <dbReference type="ARBA" id="ARBA00022692"/>
    </source>
</evidence>
<keyword evidence="7" id="KW-0349">Heme</keyword>
<proteinExistence type="inferred from homology"/>
<dbReference type="GO" id="GO:0046872">
    <property type="term" value="F:metal ion binding"/>
    <property type="evidence" value="ECO:0007669"/>
    <property type="project" value="UniProtKB-KW"/>
</dbReference>
<comment type="pathway">
    <text evidence="3">Sphingolipid metabolism.</text>
</comment>
<dbReference type="Proteomes" id="UP000620124">
    <property type="component" value="Unassembled WGS sequence"/>
</dbReference>
<sequence length="523" mass="59175">MAIILWTRERVASEILAGAYLIIYNDLLLRIPTKWLEQHPGGALCIQHFVGRDAADEIESYHPDHVLELVRRYQVGTVSLPWKPLVPPVMSGWVRTSSNAWHKEAEAIRSTSNTQILLVQKRPGAAYIPTHETLEPGYSNLSAEDQAQHSAAYKVLHKRVRDAGLYDTRYLSGYGPDVLRYALLASLSVYAYCNAWFLTSAVFLGLLWQQLSFISHDLGHVGVTHDWNIDRLLGILIADWIGGVSISWWVDDHNVHHLVPNHPSHDPTIEHLPFLAISPVFFNSLWSTHYRRTLHFDRFAKFFIQIQHRLFYIVLALARVNLYASSYPFLARKAFDTKRARGGRWAWWLEVVGIIVFWYWYGRVLANCGSFKAGLAYLLISHVAASPVHVQIVLSHFSMSTADLGPSESFPHRQLRTTTDVHCADSLGWIHGGLQLQVTHHLFPRLPRHNLKAASLLVKEFAAEQGLVYAEFGWINGQKDVLGVLRSVADQVRIIATVADGEARDVAESLRKLGLGVMEEKKA</sequence>
<feature type="domain" description="Cytochrome b5 heme-binding" evidence="17">
    <location>
        <begin position="33"/>
        <end position="79"/>
    </location>
</feature>
<dbReference type="PROSITE" id="PS50255">
    <property type="entry name" value="CYTOCHROME_B5_2"/>
    <property type="match status" value="1"/>
</dbReference>
<protein>
    <recommendedName>
        <fullName evidence="6">Delta 8-(E)-sphingolipid desaturase</fullName>
        <ecNumber evidence="5">1.14.19.18</ecNumber>
    </recommendedName>
</protein>
<dbReference type="InterPro" id="IPR012171">
    <property type="entry name" value="Fatty_acid_desaturase"/>
</dbReference>
<keyword evidence="11 16" id="KW-1133">Transmembrane helix</keyword>
<evidence type="ECO:0000313" key="19">
    <source>
        <dbReference type="Proteomes" id="UP000620124"/>
    </source>
</evidence>
<dbReference type="EMBL" id="JACAZI010000026">
    <property type="protein sequence ID" value="KAF7334410.1"/>
    <property type="molecule type" value="Genomic_DNA"/>
</dbReference>
<dbReference type="InterPro" id="IPR036400">
    <property type="entry name" value="Cyt_B5-like_heme/steroid_sf"/>
</dbReference>